<reference evidence="2 3" key="1">
    <citation type="submission" date="2016-10" db="EMBL/GenBank/DDBJ databases">
        <authorList>
            <person name="de Groot N.N."/>
        </authorList>
    </citation>
    <scope>NUCLEOTIDE SEQUENCE [LARGE SCALE GENOMIC DNA]</scope>
    <source>
        <strain evidence="2 3">CGMCC 1.7059</strain>
    </source>
</reference>
<keyword evidence="1" id="KW-0472">Membrane</keyword>
<protein>
    <submittedName>
        <fullName evidence="2">Uncharacterized protein</fullName>
    </submittedName>
</protein>
<evidence type="ECO:0000313" key="3">
    <source>
        <dbReference type="Proteomes" id="UP000199675"/>
    </source>
</evidence>
<dbReference type="AlphaFoldDB" id="A0A1H2SR01"/>
<keyword evidence="1" id="KW-0812">Transmembrane</keyword>
<name>A0A1H2SR01_9GAMM</name>
<feature type="transmembrane region" description="Helical" evidence="1">
    <location>
        <begin position="39"/>
        <end position="60"/>
    </location>
</feature>
<keyword evidence="3" id="KW-1185">Reference proteome</keyword>
<evidence type="ECO:0000256" key="1">
    <source>
        <dbReference type="SAM" id="Phobius"/>
    </source>
</evidence>
<dbReference type="EMBL" id="FNNE01000002">
    <property type="protein sequence ID" value="SDW34056.1"/>
    <property type="molecule type" value="Genomic_DNA"/>
</dbReference>
<proteinExistence type="predicted"/>
<dbReference type="STRING" id="488533.SAMN04487960_102206"/>
<sequence>MKTMNPVRLKISISALSLLVMALGAVVMASSMQDGANSLGMTLGALLILVPASVMVTRLPRLWRYQVQTRDWYQTTYPAAVSGERVACFSCGSDDIETHTINRQTGHNGHICGQCDTTLFYS</sequence>
<organism evidence="2 3">
    <name type="scientific">Marinobacter mobilis</name>
    <dbReference type="NCBI Taxonomy" id="488533"/>
    <lineage>
        <taxon>Bacteria</taxon>
        <taxon>Pseudomonadati</taxon>
        <taxon>Pseudomonadota</taxon>
        <taxon>Gammaproteobacteria</taxon>
        <taxon>Pseudomonadales</taxon>
        <taxon>Marinobacteraceae</taxon>
        <taxon>Marinobacter</taxon>
    </lineage>
</organism>
<dbReference type="Proteomes" id="UP000199675">
    <property type="component" value="Unassembled WGS sequence"/>
</dbReference>
<accession>A0A1H2SR01</accession>
<evidence type="ECO:0000313" key="2">
    <source>
        <dbReference type="EMBL" id="SDW34056.1"/>
    </source>
</evidence>
<gene>
    <name evidence="2" type="ORF">SAMN04487960_102206</name>
</gene>
<keyword evidence="1" id="KW-1133">Transmembrane helix</keyword>